<dbReference type="PANTHER" id="PTHR23531:SF1">
    <property type="entry name" value="QUINOLENE RESISTANCE PROTEIN NORA"/>
    <property type="match status" value="1"/>
</dbReference>
<feature type="transmembrane region" description="Helical" evidence="6">
    <location>
        <begin position="206"/>
        <end position="229"/>
    </location>
</feature>
<feature type="transmembrane region" description="Helical" evidence="6">
    <location>
        <begin position="49"/>
        <end position="70"/>
    </location>
</feature>
<feature type="transmembrane region" description="Helical" evidence="6">
    <location>
        <begin position="241"/>
        <end position="262"/>
    </location>
</feature>
<dbReference type="RefSeq" id="WP_101353994.1">
    <property type="nucleotide sequence ID" value="NZ_PIQO01000005.1"/>
</dbReference>
<dbReference type="Gene3D" id="1.20.1250.20">
    <property type="entry name" value="MFS general substrate transporter like domains"/>
    <property type="match status" value="1"/>
</dbReference>
<keyword evidence="3 6" id="KW-0812">Transmembrane</keyword>
<feature type="transmembrane region" description="Helical" evidence="6">
    <location>
        <begin position="298"/>
        <end position="325"/>
    </location>
</feature>
<protein>
    <submittedName>
        <fullName evidence="8">MFS transporter</fullName>
    </submittedName>
</protein>
<feature type="transmembrane region" description="Helical" evidence="6">
    <location>
        <begin position="164"/>
        <end position="185"/>
    </location>
</feature>
<evidence type="ECO:0000259" key="7">
    <source>
        <dbReference type="PROSITE" id="PS50850"/>
    </source>
</evidence>
<dbReference type="PROSITE" id="PS50850">
    <property type="entry name" value="MFS"/>
    <property type="match status" value="1"/>
</dbReference>
<feature type="domain" description="Major facilitator superfamily (MFS) profile" evidence="7">
    <location>
        <begin position="12"/>
        <end position="386"/>
    </location>
</feature>
<dbReference type="GO" id="GO:0005886">
    <property type="term" value="C:plasma membrane"/>
    <property type="evidence" value="ECO:0007669"/>
    <property type="project" value="UniProtKB-SubCell"/>
</dbReference>
<dbReference type="AlphaFoldDB" id="A0A2N3LLM8"/>
<evidence type="ECO:0000313" key="9">
    <source>
        <dbReference type="Proteomes" id="UP000233440"/>
    </source>
</evidence>
<dbReference type="SUPFAM" id="SSF103473">
    <property type="entry name" value="MFS general substrate transporter"/>
    <property type="match status" value="1"/>
</dbReference>
<dbReference type="InterPro" id="IPR052714">
    <property type="entry name" value="MFS_Exporter"/>
</dbReference>
<evidence type="ECO:0000313" key="8">
    <source>
        <dbReference type="EMBL" id="PKR85439.1"/>
    </source>
</evidence>
<comment type="caution">
    <text evidence="8">The sequence shown here is derived from an EMBL/GenBank/DDBJ whole genome shotgun (WGS) entry which is preliminary data.</text>
</comment>
<feature type="transmembrane region" description="Helical" evidence="6">
    <location>
        <begin position="274"/>
        <end position="292"/>
    </location>
</feature>
<dbReference type="Pfam" id="PF07690">
    <property type="entry name" value="MFS_1"/>
    <property type="match status" value="1"/>
</dbReference>
<evidence type="ECO:0000256" key="2">
    <source>
        <dbReference type="ARBA" id="ARBA00022448"/>
    </source>
</evidence>
<feature type="transmembrane region" description="Helical" evidence="6">
    <location>
        <begin position="101"/>
        <end position="125"/>
    </location>
</feature>
<evidence type="ECO:0000256" key="6">
    <source>
        <dbReference type="SAM" id="Phobius"/>
    </source>
</evidence>
<dbReference type="InterPro" id="IPR020846">
    <property type="entry name" value="MFS_dom"/>
</dbReference>
<keyword evidence="5 6" id="KW-0472">Membrane</keyword>
<reference evidence="8 9" key="1">
    <citation type="submission" date="2017-11" db="EMBL/GenBank/DDBJ databases">
        <title>Bacillus camelliae sp. nov., isolated from pu'er tea.</title>
        <authorList>
            <person name="Niu L."/>
        </authorList>
    </citation>
    <scope>NUCLEOTIDE SEQUENCE [LARGE SCALE GENOMIC DNA]</scope>
    <source>
        <strain evidence="8 9">7578-1</strain>
    </source>
</reference>
<name>A0A2N3LLM8_9BACI</name>
<evidence type="ECO:0000256" key="5">
    <source>
        <dbReference type="ARBA" id="ARBA00023136"/>
    </source>
</evidence>
<evidence type="ECO:0000256" key="3">
    <source>
        <dbReference type="ARBA" id="ARBA00022692"/>
    </source>
</evidence>
<dbReference type="OrthoDB" id="9814001at2"/>
<dbReference type="InterPro" id="IPR011701">
    <property type="entry name" value="MFS"/>
</dbReference>
<dbReference type="EMBL" id="PIQO01000005">
    <property type="protein sequence ID" value="PKR85439.1"/>
    <property type="molecule type" value="Genomic_DNA"/>
</dbReference>
<organism evidence="8 9">
    <name type="scientific">Heyndrickxia camelliae</name>
    <dbReference type="NCBI Taxonomy" id="1707093"/>
    <lineage>
        <taxon>Bacteria</taxon>
        <taxon>Bacillati</taxon>
        <taxon>Bacillota</taxon>
        <taxon>Bacilli</taxon>
        <taxon>Bacillales</taxon>
        <taxon>Bacillaceae</taxon>
        <taxon>Heyndrickxia</taxon>
    </lineage>
</organism>
<dbReference type="GO" id="GO:0022857">
    <property type="term" value="F:transmembrane transporter activity"/>
    <property type="evidence" value="ECO:0007669"/>
    <property type="project" value="InterPro"/>
</dbReference>
<feature type="transmembrane region" description="Helical" evidence="6">
    <location>
        <begin position="362"/>
        <end position="382"/>
    </location>
</feature>
<feature type="transmembrane region" description="Helical" evidence="6">
    <location>
        <begin position="77"/>
        <end position="95"/>
    </location>
</feature>
<proteinExistence type="predicted"/>
<evidence type="ECO:0000256" key="4">
    <source>
        <dbReference type="ARBA" id="ARBA00022989"/>
    </source>
</evidence>
<feature type="transmembrane region" description="Helical" evidence="6">
    <location>
        <begin position="337"/>
        <end position="356"/>
    </location>
</feature>
<keyword evidence="2" id="KW-0813">Transport</keyword>
<gene>
    <name evidence="8" type="ORF">CWO92_09660</name>
</gene>
<dbReference type="PANTHER" id="PTHR23531">
    <property type="entry name" value="QUINOLENE RESISTANCE PROTEIN NORA"/>
    <property type="match status" value="1"/>
</dbReference>
<feature type="transmembrane region" description="Helical" evidence="6">
    <location>
        <begin position="12"/>
        <end position="37"/>
    </location>
</feature>
<keyword evidence="9" id="KW-1185">Reference proteome</keyword>
<evidence type="ECO:0000256" key="1">
    <source>
        <dbReference type="ARBA" id="ARBA00004651"/>
    </source>
</evidence>
<accession>A0A2N3LLM8</accession>
<keyword evidence="4 6" id="KW-1133">Transmembrane helix</keyword>
<dbReference type="InterPro" id="IPR036259">
    <property type="entry name" value="MFS_trans_sf"/>
</dbReference>
<dbReference type="Proteomes" id="UP000233440">
    <property type="component" value="Unassembled WGS sequence"/>
</dbReference>
<sequence length="398" mass="43118">MNDSSSRLWTKQFVAIVMMAFLFFLSLQLLTAGYPAFITEVKNNPTEGGLMTTVFMLAAIFTRPLIGYLIHQVNIKLLSVLSFAFVAITVGLSYGQESIPFLILLRIFHGIGFGIMSTVLATMATNIIPKKKLGEGIGYYGLATSVGTSMGPMLGLAVLQYFSFNLLLIISALLAVITLILSFTIKKPQPTAAPKKMEKGSFKKYAFDKTAFVPCILTAFFTITLGGVISFLRELGKEENISGSVSLFFLVMAIVMVVARPISGRLFDTFGHKLIIYPSTISGIIGLFLLAITHNSWMLILAGLFYGIAYGTVTPTLQAIAVSIVAKDKQGTANAMYFSSMDLGMAIGSTGLGLLASYTGYHFIYGFSIVCLVALLIVYTLLFGRKKSLDVSPATQNM</sequence>
<dbReference type="CDD" id="cd17489">
    <property type="entry name" value="MFS_YfcJ_like"/>
    <property type="match status" value="1"/>
</dbReference>
<comment type="subcellular location">
    <subcellularLocation>
        <location evidence="1">Cell membrane</location>
        <topology evidence="1">Multi-pass membrane protein</topology>
    </subcellularLocation>
</comment>